<dbReference type="EMBL" id="JAESWC010000014">
    <property type="protein sequence ID" value="MBL4937545.1"/>
    <property type="molecule type" value="Genomic_DNA"/>
</dbReference>
<feature type="DNA-binding region" description="H-T-H motif" evidence="4">
    <location>
        <begin position="35"/>
        <end position="54"/>
    </location>
</feature>
<dbReference type="PRINTS" id="PR00455">
    <property type="entry name" value="HTHTETR"/>
</dbReference>
<evidence type="ECO:0000313" key="6">
    <source>
        <dbReference type="EMBL" id="MBL4937545.1"/>
    </source>
</evidence>
<dbReference type="InterPro" id="IPR009057">
    <property type="entry name" value="Homeodomain-like_sf"/>
</dbReference>
<dbReference type="Pfam" id="PF00440">
    <property type="entry name" value="TetR_N"/>
    <property type="match status" value="1"/>
</dbReference>
<keyword evidence="2 4" id="KW-0238">DNA-binding</keyword>
<organism evidence="6 7">
    <name type="scientific">Clostridium rhizosphaerae</name>
    <dbReference type="NCBI Taxonomy" id="2803861"/>
    <lineage>
        <taxon>Bacteria</taxon>
        <taxon>Bacillati</taxon>
        <taxon>Bacillota</taxon>
        <taxon>Clostridia</taxon>
        <taxon>Eubacteriales</taxon>
        <taxon>Clostridiaceae</taxon>
        <taxon>Clostridium</taxon>
    </lineage>
</organism>
<comment type="caution">
    <text evidence="6">The sequence shown here is derived from an EMBL/GenBank/DDBJ whole genome shotgun (WGS) entry which is preliminary data.</text>
</comment>
<dbReference type="InterPro" id="IPR001647">
    <property type="entry name" value="HTH_TetR"/>
</dbReference>
<evidence type="ECO:0000256" key="4">
    <source>
        <dbReference type="PROSITE-ProRule" id="PRU00335"/>
    </source>
</evidence>
<dbReference type="SUPFAM" id="SSF48498">
    <property type="entry name" value="Tetracyclin repressor-like, C-terminal domain"/>
    <property type="match status" value="1"/>
</dbReference>
<evidence type="ECO:0000256" key="2">
    <source>
        <dbReference type="ARBA" id="ARBA00023125"/>
    </source>
</evidence>
<protein>
    <submittedName>
        <fullName evidence="6">TetR/AcrR family transcriptional regulator</fullName>
    </submittedName>
</protein>
<proteinExistence type="predicted"/>
<dbReference type="PROSITE" id="PS50977">
    <property type="entry name" value="HTH_TETR_2"/>
    <property type="match status" value="1"/>
</dbReference>
<gene>
    <name evidence="6" type="ORF">JK636_17655</name>
</gene>
<dbReference type="SUPFAM" id="SSF46689">
    <property type="entry name" value="Homeodomain-like"/>
    <property type="match status" value="1"/>
</dbReference>
<accession>A0ABS1TDV1</accession>
<dbReference type="InterPro" id="IPR050109">
    <property type="entry name" value="HTH-type_TetR-like_transc_reg"/>
</dbReference>
<feature type="domain" description="HTH tetR-type" evidence="5">
    <location>
        <begin position="12"/>
        <end position="72"/>
    </location>
</feature>
<keyword evidence="3" id="KW-0804">Transcription</keyword>
<keyword evidence="1" id="KW-0805">Transcription regulation</keyword>
<evidence type="ECO:0000313" key="7">
    <source>
        <dbReference type="Proteomes" id="UP000632377"/>
    </source>
</evidence>
<evidence type="ECO:0000256" key="1">
    <source>
        <dbReference type="ARBA" id="ARBA00023015"/>
    </source>
</evidence>
<dbReference type="PANTHER" id="PTHR30055:SF234">
    <property type="entry name" value="HTH-TYPE TRANSCRIPTIONAL REGULATOR BETI"/>
    <property type="match status" value="1"/>
</dbReference>
<sequence>MGSNERKEKEKEIRKNDIISAAERIFFTKGYNYATMDDVAREAEYSKRTVYVYFDSKEQIYFEIMIRGYRLLMEMLKANMKKDKAHTAIEELSQMASTLYQFSNDYSEYFRAIMEYENSELDFQKSIPDHSKEECYALGEKILGYLMDALKKGIAEGSVRSDLNIKNTALTLWACIIGVFNTTKKKKYYIENYHGIKPEDLVSEAFNLMIRSIQN</sequence>
<evidence type="ECO:0000259" key="5">
    <source>
        <dbReference type="PROSITE" id="PS50977"/>
    </source>
</evidence>
<dbReference type="RefSeq" id="WP_202750287.1">
    <property type="nucleotide sequence ID" value="NZ_JAESWC010000014.1"/>
</dbReference>
<dbReference type="InterPro" id="IPR036271">
    <property type="entry name" value="Tet_transcr_reg_TetR-rel_C_sf"/>
</dbReference>
<dbReference type="Gene3D" id="1.10.357.10">
    <property type="entry name" value="Tetracycline Repressor, domain 2"/>
    <property type="match status" value="1"/>
</dbReference>
<keyword evidence="7" id="KW-1185">Reference proteome</keyword>
<dbReference type="PANTHER" id="PTHR30055">
    <property type="entry name" value="HTH-TYPE TRANSCRIPTIONAL REGULATOR RUTR"/>
    <property type="match status" value="1"/>
</dbReference>
<reference evidence="6 7" key="1">
    <citation type="submission" date="2021-01" db="EMBL/GenBank/DDBJ databases">
        <title>Genome public.</title>
        <authorList>
            <person name="Liu C."/>
            <person name="Sun Q."/>
        </authorList>
    </citation>
    <scope>NUCLEOTIDE SEQUENCE [LARGE SCALE GENOMIC DNA]</scope>
    <source>
        <strain evidence="6 7">YIM B02515</strain>
    </source>
</reference>
<evidence type="ECO:0000256" key="3">
    <source>
        <dbReference type="ARBA" id="ARBA00023163"/>
    </source>
</evidence>
<dbReference type="Gene3D" id="1.10.10.60">
    <property type="entry name" value="Homeodomain-like"/>
    <property type="match status" value="1"/>
</dbReference>
<dbReference type="Proteomes" id="UP000632377">
    <property type="component" value="Unassembled WGS sequence"/>
</dbReference>
<name>A0ABS1TDV1_9CLOT</name>